<proteinExistence type="predicted"/>
<dbReference type="PANTHER" id="PTHR33332">
    <property type="entry name" value="REVERSE TRANSCRIPTASE DOMAIN-CONTAINING PROTEIN"/>
    <property type="match status" value="1"/>
</dbReference>
<protein>
    <recommendedName>
        <fullName evidence="1">Reverse transcriptase domain-containing protein</fullName>
    </recommendedName>
</protein>
<evidence type="ECO:0000259" key="1">
    <source>
        <dbReference type="PROSITE" id="PS50878"/>
    </source>
</evidence>
<reference evidence="2" key="1">
    <citation type="submission" date="2025-08" db="UniProtKB">
        <authorList>
            <consortium name="Ensembl"/>
        </authorList>
    </citation>
    <scope>IDENTIFICATION</scope>
</reference>
<dbReference type="CDD" id="cd01650">
    <property type="entry name" value="RT_nLTR_like"/>
    <property type="match status" value="1"/>
</dbReference>
<keyword evidence="3" id="KW-1185">Reference proteome</keyword>
<dbReference type="AlphaFoldDB" id="A0A8B9CGM0"/>
<evidence type="ECO:0000313" key="2">
    <source>
        <dbReference type="Ensembl" id="ENSABRP00000018750.1"/>
    </source>
</evidence>
<dbReference type="PROSITE" id="PS50878">
    <property type="entry name" value="RT_POL"/>
    <property type="match status" value="1"/>
</dbReference>
<dbReference type="GeneTree" id="ENSGT01150000286902"/>
<name>A0A8B9CGM0_9AVES</name>
<accession>A0A8B9CGM0</accession>
<dbReference type="InterPro" id="IPR043502">
    <property type="entry name" value="DNA/RNA_pol_sf"/>
</dbReference>
<dbReference type="InterPro" id="IPR000477">
    <property type="entry name" value="RT_dom"/>
</dbReference>
<dbReference type="Proteomes" id="UP000694426">
    <property type="component" value="Unplaced"/>
</dbReference>
<evidence type="ECO:0000313" key="3">
    <source>
        <dbReference type="Proteomes" id="UP000694426"/>
    </source>
</evidence>
<dbReference type="SUPFAM" id="SSF56672">
    <property type="entry name" value="DNA/RNA polymerases"/>
    <property type="match status" value="1"/>
</dbReference>
<feature type="domain" description="Reverse transcriptase" evidence="1">
    <location>
        <begin position="111"/>
        <end position="366"/>
    </location>
</feature>
<dbReference type="Pfam" id="PF00078">
    <property type="entry name" value="RVT_1"/>
    <property type="match status" value="1"/>
</dbReference>
<dbReference type="Ensembl" id="ENSABRT00000026460.1">
    <property type="protein sequence ID" value="ENSABRP00000018750.1"/>
    <property type="gene ID" value="ENSABRG00000016129.1"/>
</dbReference>
<sequence length="535" mass="60667">MKRRTKESLHPLLDVGGNLVTRDEEKAEVLNAFFASVFSGKTSCSLGTQYPELVQGDGEQIVALTIHEEMVGDLLQHLDIRKSMGPDGIHPRVLRELTEELAKPLSIIYRQSWLSGEVPVNRQLANVTPIYKKGRKVDPGNYRPVSLTSVPGKLMEQIILGVIMRHLQGNQAIRPSQHGFMRSKSCLMNLISFSDKVTCLVDEGKAVDVVYLEFSKAFDTVSHSILLKKLAACGLDWRTLCWVRNWLGSRAQRVMVNAVKSSWRLVTSEVPQGSVLGPVLFNSFIDDLDEGIECTLSKFADDTKLGACVNVLEGRKALQEDLDRLERWAEANCMRFNKAKCRVLHLGHNNPKQRYRLGDEWLESCLAEKDLGVLADSQLNMSQQCAQVAKKANSILACIRSSVASRAREVIVPLYSALVRPHLEYCVQFWAPRYKKDMEVLEQVQRRATKLVRGLENKAYEERLRELGLFSLEKRRLRGDLIAPYRYLKGGCREVGVGLFSHMPGDRMRGNGLKLRQGRFRLDIRKNFFTERVVR</sequence>
<organism evidence="2 3">
    <name type="scientific">Anser brachyrhynchus</name>
    <name type="common">Pink-footed goose</name>
    <dbReference type="NCBI Taxonomy" id="132585"/>
    <lineage>
        <taxon>Eukaryota</taxon>
        <taxon>Metazoa</taxon>
        <taxon>Chordata</taxon>
        <taxon>Craniata</taxon>
        <taxon>Vertebrata</taxon>
        <taxon>Euteleostomi</taxon>
        <taxon>Archelosauria</taxon>
        <taxon>Archosauria</taxon>
        <taxon>Dinosauria</taxon>
        <taxon>Saurischia</taxon>
        <taxon>Theropoda</taxon>
        <taxon>Coelurosauria</taxon>
        <taxon>Aves</taxon>
        <taxon>Neognathae</taxon>
        <taxon>Galloanserae</taxon>
        <taxon>Anseriformes</taxon>
        <taxon>Anatidae</taxon>
        <taxon>Anserinae</taxon>
        <taxon>Anser</taxon>
    </lineage>
</organism>
<reference evidence="2" key="2">
    <citation type="submission" date="2025-09" db="UniProtKB">
        <authorList>
            <consortium name="Ensembl"/>
        </authorList>
    </citation>
    <scope>IDENTIFICATION</scope>
</reference>